<feature type="domain" description="Peptide N-acetyl-beta-D-glucosaminyl asparaginase amidase A N-terminal" evidence="3">
    <location>
        <begin position="127"/>
        <end position="438"/>
    </location>
</feature>
<name>A0A5N6L665_9ROSI</name>
<dbReference type="OrthoDB" id="339900at2759"/>
<keyword evidence="5" id="KW-1185">Reference proteome</keyword>
<dbReference type="InterPro" id="IPR056948">
    <property type="entry name" value="PNGaseA_N"/>
</dbReference>
<feature type="region of interest" description="Disordered" evidence="1">
    <location>
        <begin position="594"/>
        <end position="625"/>
    </location>
</feature>
<evidence type="ECO:0000259" key="3">
    <source>
        <dbReference type="Pfam" id="PF12222"/>
    </source>
</evidence>
<evidence type="ECO:0000256" key="1">
    <source>
        <dbReference type="SAM" id="MobiDB-lite"/>
    </source>
</evidence>
<dbReference type="PANTHER" id="PTHR31104">
    <property type="entry name" value="PEPTIDE-N4-(N-ACETYL-BETA-GLUCOSAMINYL)ASPARAGINE AMIDASE A PROTEIN"/>
    <property type="match status" value="1"/>
</dbReference>
<sequence length="716" mass="77053">MDATRIDTDERRNMEKMNPLLDEESCGTNVYDTRMAQVQHTTKRAWAVTALVVIFLVALGNMISETGLCNASVLPTSAQSPGHTLAKYAVAAAAPLLRVFQVYPPVLTPSAGGAVLTDGSASQASGGTSGCVVTQMLMEYSFGNSYGQPFVGPYVPPSCSFNRVTFNFTVTSAGRQFDRLAVAYFGDTELWRTSTAEPTKDGIIWTYVKDMTSYLSLFKEKQTLIFDLGNIINDIYTGPFNTTLQATFFTADDTVQPADKIVPISARLGSKKMPSAWQYPTNASNRVTLPRNIQRAVFSVSATGQSAEEFWYSNVLSSDVNTFGPDAGLLPYSPFRETQIYIDDKLAGVAWPFPIIFTGGIVPGLWRPIVGIDAYDLREDEIDITPWLPLLCDGAPHRFEIRVAGISDDGNHHGQLTDTVGTYWVLTGKIFLWLDNAHPNAITTGTPPRLSVPAPSISLASVTGKTIKGVNQTLTYDVNVTRNLAITSTIRTAAGSRPAAWIQHLTYSNHGVFSAFGTTQYTKQTSSGFDTAIPGPYARHFTYPITVNTSYIQSATTSDITIDAVLSRGQDIQVLGVPVFPTGLQSFAAAQGKTSPSFQGSELRTSQNGSAHYQSTNNNAASSSYGSTEQNMIFAGIRTDNVESAAANGQFPSIQGSGELYRRHVLAVNGSVVSDNESFLGRPFGGMRSSSVTSEVSGEFAGGDGVRDLIGHGPPS</sequence>
<keyword evidence="2" id="KW-1133">Transmembrane helix</keyword>
<protein>
    <recommendedName>
        <fullName evidence="3">Peptide N-acetyl-beta-D-glucosaminyl asparaginase amidase A N-terminal domain-containing protein</fullName>
    </recommendedName>
</protein>
<reference evidence="4 5" key="1">
    <citation type="submission" date="2019-06" db="EMBL/GenBank/DDBJ databases">
        <title>A chromosomal-level reference genome of Carpinus fangiana (Coryloideae, Betulaceae).</title>
        <authorList>
            <person name="Yang X."/>
            <person name="Wang Z."/>
            <person name="Zhang L."/>
            <person name="Hao G."/>
            <person name="Liu J."/>
            <person name="Yang Y."/>
        </authorList>
    </citation>
    <scope>NUCLEOTIDE SEQUENCE [LARGE SCALE GENOMIC DNA]</scope>
    <source>
        <strain evidence="4">Cfa_2016G</strain>
        <tissue evidence="4">Leaf</tissue>
    </source>
</reference>
<feature type="transmembrane region" description="Helical" evidence="2">
    <location>
        <begin position="45"/>
        <end position="63"/>
    </location>
</feature>
<dbReference type="Pfam" id="PF25156">
    <property type="entry name" value="PNGase_A_C"/>
    <property type="match status" value="1"/>
</dbReference>
<organism evidence="4 5">
    <name type="scientific">Carpinus fangiana</name>
    <dbReference type="NCBI Taxonomy" id="176857"/>
    <lineage>
        <taxon>Eukaryota</taxon>
        <taxon>Viridiplantae</taxon>
        <taxon>Streptophyta</taxon>
        <taxon>Embryophyta</taxon>
        <taxon>Tracheophyta</taxon>
        <taxon>Spermatophyta</taxon>
        <taxon>Magnoliopsida</taxon>
        <taxon>eudicotyledons</taxon>
        <taxon>Gunneridae</taxon>
        <taxon>Pentapetalae</taxon>
        <taxon>rosids</taxon>
        <taxon>fabids</taxon>
        <taxon>Fagales</taxon>
        <taxon>Betulaceae</taxon>
        <taxon>Carpinus</taxon>
    </lineage>
</organism>
<keyword evidence="2" id="KW-0472">Membrane</keyword>
<dbReference type="Pfam" id="PF12222">
    <property type="entry name" value="PNGaseA"/>
    <property type="match status" value="1"/>
</dbReference>
<evidence type="ECO:0000256" key="2">
    <source>
        <dbReference type="SAM" id="Phobius"/>
    </source>
</evidence>
<accession>A0A5N6L665</accession>
<evidence type="ECO:0000313" key="5">
    <source>
        <dbReference type="Proteomes" id="UP000327013"/>
    </source>
</evidence>
<keyword evidence="2" id="KW-0812">Transmembrane</keyword>
<dbReference type="Proteomes" id="UP000327013">
    <property type="component" value="Unassembled WGS sequence"/>
</dbReference>
<dbReference type="EMBL" id="VIBQ01000084">
    <property type="protein sequence ID" value="KAB8670395.1"/>
    <property type="molecule type" value="Genomic_DNA"/>
</dbReference>
<comment type="caution">
    <text evidence="4">The sequence shown here is derived from an EMBL/GenBank/DDBJ whole genome shotgun (WGS) entry which is preliminary data.</text>
</comment>
<proteinExistence type="predicted"/>
<dbReference type="AlphaFoldDB" id="A0A5N6L665"/>
<gene>
    <name evidence="4" type="ORF">FH972_026308</name>
</gene>
<feature type="region of interest" description="Disordered" evidence="1">
    <location>
        <begin position="695"/>
        <end position="716"/>
    </location>
</feature>
<dbReference type="InterPro" id="IPR021102">
    <property type="entry name" value="PNGase_A"/>
</dbReference>
<evidence type="ECO:0000313" key="4">
    <source>
        <dbReference type="EMBL" id="KAB8670395.1"/>
    </source>
</evidence>